<dbReference type="Proteomes" id="UP000073492">
    <property type="component" value="Unassembled WGS sequence"/>
</dbReference>
<sequence length="208" mass="24321">MPFVVTTWPDGSVVINGECILREGVPVPDDPDDDERLVKWNGKRLLGMRSTKRKGEKDKPQHQRVSHDPNWKWTMMRETSELLAEHSRLVTFCNPPNLGIKVEPLEGKATATRWNWKERIASYREDHAETNILGGWYNMKMQPDDRKQRSINMEDPLQHYYPHAMKGLLKGEIELDRHRICRVNCGTCAKQYAEHAAWMEELRATRLM</sequence>
<feature type="region of interest" description="Disordered" evidence="1">
    <location>
        <begin position="48"/>
        <end position="67"/>
    </location>
</feature>
<keyword evidence="3" id="KW-1185">Reference proteome</keyword>
<evidence type="ECO:0000313" key="2">
    <source>
        <dbReference type="EMBL" id="KXT13329.1"/>
    </source>
</evidence>
<organism evidence="2 3">
    <name type="scientific">Pseudocercospora musae</name>
    <dbReference type="NCBI Taxonomy" id="113226"/>
    <lineage>
        <taxon>Eukaryota</taxon>
        <taxon>Fungi</taxon>
        <taxon>Dikarya</taxon>
        <taxon>Ascomycota</taxon>
        <taxon>Pezizomycotina</taxon>
        <taxon>Dothideomycetes</taxon>
        <taxon>Dothideomycetidae</taxon>
        <taxon>Mycosphaerellales</taxon>
        <taxon>Mycosphaerellaceae</taxon>
        <taxon>Pseudocercospora</taxon>
    </lineage>
</organism>
<accession>A0A139IF83</accession>
<evidence type="ECO:0000313" key="3">
    <source>
        <dbReference type="Proteomes" id="UP000073492"/>
    </source>
</evidence>
<reference evidence="2 3" key="1">
    <citation type="submission" date="2015-07" db="EMBL/GenBank/DDBJ databases">
        <title>Comparative genomics of the Sigatoka disease complex on banana suggests a link between parallel evolutionary changes in Pseudocercospora fijiensis and Pseudocercospora eumusae and increased virulence on the banana host.</title>
        <authorList>
            <person name="Chang T.-C."/>
            <person name="Salvucci A."/>
            <person name="Crous P.W."/>
            <person name="Stergiopoulos I."/>
        </authorList>
    </citation>
    <scope>NUCLEOTIDE SEQUENCE [LARGE SCALE GENOMIC DNA]</scope>
    <source>
        <strain evidence="2 3">CBS 116634</strain>
    </source>
</reference>
<dbReference type="EMBL" id="LFZO01000121">
    <property type="protein sequence ID" value="KXT13329.1"/>
    <property type="molecule type" value="Genomic_DNA"/>
</dbReference>
<proteinExistence type="predicted"/>
<name>A0A139IF83_9PEZI</name>
<dbReference type="OrthoDB" id="10037289at2759"/>
<comment type="caution">
    <text evidence="2">The sequence shown here is derived from an EMBL/GenBank/DDBJ whole genome shotgun (WGS) entry which is preliminary data.</text>
</comment>
<feature type="compositionally biased region" description="Basic and acidic residues" evidence="1">
    <location>
        <begin position="53"/>
        <end position="67"/>
    </location>
</feature>
<evidence type="ECO:0000256" key="1">
    <source>
        <dbReference type="SAM" id="MobiDB-lite"/>
    </source>
</evidence>
<protein>
    <submittedName>
        <fullName evidence="2">Uncharacterized protein</fullName>
    </submittedName>
</protein>
<gene>
    <name evidence="2" type="ORF">AC579_6038</name>
</gene>
<dbReference type="AlphaFoldDB" id="A0A139IF83"/>